<reference evidence="2" key="3">
    <citation type="submission" date="2022-06" db="UniProtKB">
        <authorList>
            <consortium name="EnsemblPlants"/>
        </authorList>
    </citation>
    <scope>IDENTIFICATION</scope>
</reference>
<dbReference type="EnsemblPlants" id="TuG1812G0700004588.01.T01">
    <property type="protein sequence ID" value="TuG1812G0700004588.01.T01"/>
    <property type="gene ID" value="TuG1812G0700004588.01"/>
</dbReference>
<reference evidence="2" key="2">
    <citation type="submission" date="2018-03" db="EMBL/GenBank/DDBJ databases">
        <title>The Triticum urartu genome reveals the dynamic nature of wheat genome evolution.</title>
        <authorList>
            <person name="Ling H."/>
            <person name="Ma B."/>
            <person name="Shi X."/>
            <person name="Liu H."/>
            <person name="Dong L."/>
            <person name="Sun H."/>
            <person name="Cao Y."/>
            <person name="Gao Q."/>
            <person name="Zheng S."/>
            <person name="Li Y."/>
            <person name="Yu Y."/>
            <person name="Du H."/>
            <person name="Qi M."/>
            <person name="Li Y."/>
            <person name="Yu H."/>
            <person name="Cui Y."/>
            <person name="Wang N."/>
            <person name="Chen C."/>
            <person name="Wu H."/>
            <person name="Zhao Y."/>
            <person name="Zhang J."/>
            <person name="Li Y."/>
            <person name="Zhou W."/>
            <person name="Zhang B."/>
            <person name="Hu W."/>
            <person name="Eijk M."/>
            <person name="Tang J."/>
            <person name="Witsenboer H."/>
            <person name="Zhao S."/>
            <person name="Li Z."/>
            <person name="Zhang A."/>
            <person name="Wang D."/>
            <person name="Liang C."/>
        </authorList>
    </citation>
    <scope>NUCLEOTIDE SEQUENCE [LARGE SCALE GENOMIC DNA]</scope>
    <source>
        <strain evidence="2">cv. G1812</strain>
    </source>
</reference>
<dbReference type="Gramene" id="TuG1812G0700004588.01.T01">
    <property type="protein sequence ID" value="TuG1812G0700004588.01.T01"/>
    <property type="gene ID" value="TuG1812G0700004588.01"/>
</dbReference>
<keyword evidence="3" id="KW-1185">Reference proteome</keyword>
<proteinExistence type="predicted"/>
<reference evidence="3" key="1">
    <citation type="journal article" date="2013" name="Nature">
        <title>Draft genome of the wheat A-genome progenitor Triticum urartu.</title>
        <authorList>
            <person name="Ling H.Q."/>
            <person name="Zhao S."/>
            <person name="Liu D."/>
            <person name="Wang J."/>
            <person name="Sun H."/>
            <person name="Zhang C."/>
            <person name="Fan H."/>
            <person name="Li D."/>
            <person name="Dong L."/>
            <person name="Tao Y."/>
            <person name="Gao C."/>
            <person name="Wu H."/>
            <person name="Li Y."/>
            <person name="Cui Y."/>
            <person name="Guo X."/>
            <person name="Zheng S."/>
            <person name="Wang B."/>
            <person name="Yu K."/>
            <person name="Liang Q."/>
            <person name="Yang W."/>
            <person name="Lou X."/>
            <person name="Chen J."/>
            <person name="Feng M."/>
            <person name="Jian J."/>
            <person name="Zhang X."/>
            <person name="Luo G."/>
            <person name="Jiang Y."/>
            <person name="Liu J."/>
            <person name="Wang Z."/>
            <person name="Sha Y."/>
            <person name="Zhang B."/>
            <person name="Wu H."/>
            <person name="Tang D."/>
            <person name="Shen Q."/>
            <person name="Xue P."/>
            <person name="Zou S."/>
            <person name="Wang X."/>
            <person name="Liu X."/>
            <person name="Wang F."/>
            <person name="Yang Y."/>
            <person name="An X."/>
            <person name="Dong Z."/>
            <person name="Zhang K."/>
            <person name="Zhang X."/>
            <person name="Luo M.C."/>
            <person name="Dvorak J."/>
            <person name="Tong Y."/>
            <person name="Wang J."/>
            <person name="Yang H."/>
            <person name="Li Z."/>
            <person name="Wang D."/>
            <person name="Zhang A."/>
            <person name="Wang J."/>
        </authorList>
    </citation>
    <scope>NUCLEOTIDE SEQUENCE</scope>
    <source>
        <strain evidence="3">cv. G1812</strain>
    </source>
</reference>
<evidence type="ECO:0000313" key="3">
    <source>
        <dbReference type="Proteomes" id="UP000015106"/>
    </source>
</evidence>
<feature type="coiled-coil region" evidence="1">
    <location>
        <begin position="50"/>
        <end position="151"/>
    </location>
</feature>
<dbReference type="AlphaFoldDB" id="A0A8R7VAX4"/>
<sequence>MMERMKMVRETSQAAYDTSAALQANVQKSCELISQFAEFERKQIQLNLDLDLAKQNFQKAKDKTTSMEEKMRQALAQKDLDLAAAQKEAEEKTTLAGEKLASIGTLEEDNAKLKTTLAEANKEVTRLNKDKVALNDKNEDLSQKRNELEAYLGGLAKKLFLMLEEFCQNFVEETGQIETNLDPINSPIKDEAAM</sequence>
<evidence type="ECO:0000313" key="2">
    <source>
        <dbReference type="EnsemblPlants" id="TuG1812G0700004588.01.T01"/>
    </source>
</evidence>
<organism evidence="2 3">
    <name type="scientific">Triticum urartu</name>
    <name type="common">Red wild einkorn</name>
    <name type="synonym">Crithodium urartu</name>
    <dbReference type="NCBI Taxonomy" id="4572"/>
    <lineage>
        <taxon>Eukaryota</taxon>
        <taxon>Viridiplantae</taxon>
        <taxon>Streptophyta</taxon>
        <taxon>Embryophyta</taxon>
        <taxon>Tracheophyta</taxon>
        <taxon>Spermatophyta</taxon>
        <taxon>Magnoliopsida</taxon>
        <taxon>Liliopsida</taxon>
        <taxon>Poales</taxon>
        <taxon>Poaceae</taxon>
        <taxon>BOP clade</taxon>
        <taxon>Pooideae</taxon>
        <taxon>Triticodae</taxon>
        <taxon>Triticeae</taxon>
        <taxon>Triticinae</taxon>
        <taxon>Triticum</taxon>
    </lineage>
</organism>
<evidence type="ECO:0000256" key="1">
    <source>
        <dbReference type="SAM" id="Coils"/>
    </source>
</evidence>
<name>A0A8R7VAX4_TRIUA</name>
<keyword evidence="1" id="KW-0175">Coiled coil</keyword>
<dbReference type="Proteomes" id="UP000015106">
    <property type="component" value="Chromosome 7"/>
</dbReference>
<protein>
    <submittedName>
        <fullName evidence="2">Uncharacterized protein</fullName>
    </submittedName>
</protein>
<accession>A0A8R7VAX4</accession>